<sequence length="87" mass="9602">MKIVLAIILAVSLLLLLYTVLKYRLTWRWLRVFSVQVIVAAVAIYAINYSGFFSGLHIPLNPTTMATAVLLGVPGVVLMVCLKLTLI</sequence>
<dbReference type="InterPro" id="IPR010001">
    <property type="entry name" value="BofA"/>
</dbReference>
<accession>A0A1T2X0Z9</accession>
<evidence type="ECO:0000313" key="3">
    <source>
        <dbReference type="Proteomes" id="UP000190188"/>
    </source>
</evidence>
<dbReference type="Pfam" id="PF07441">
    <property type="entry name" value="BofA"/>
    <property type="match status" value="1"/>
</dbReference>
<evidence type="ECO:0000313" key="2">
    <source>
        <dbReference type="EMBL" id="OPA73564.1"/>
    </source>
</evidence>
<reference evidence="2 3" key="1">
    <citation type="submission" date="2017-01" db="EMBL/GenBank/DDBJ databases">
        <title>Genome analysis of Paenibacillus selenitrireducens ES3-24.</title>
        <authorList>
            <person name="Xu D."/>
            <person name="Yao R."/>
            <person name="Zheng S."/>
        </authorList>
    </citation>
    <scope>NUCLEOTIDE SEQUENCE [LARGE SCALE GENOMIC DNA]</scope>
    <source>
        <strain evidence="2 3">ES3-24</strain>
    </source>
</reference>
<keyword evidence="3" id="KW-1185">Reference proteome</keyword>
<proteinExistence type="predicted"/>
<gene>
    <name evidence="2" type="ORF">BVG16_28470</name>
</gene>
<dbReference type="AlphaFoldDB" id="A0A1T2X0Z9"/>
<keyword evidence="1" id="KW-1133">Transmembrane helix</keyword>
<keyword evidence="1" id="KW-0812">Transmembrane</keyword>
<feature type="transmembrane region" description="Helical" evidence="1">
    <location>
        <begin position="32"/>
        <end position="53"/>
    </location>
</feature>
<dbReference type="Proteomes" id="UP000190188">
    <property type="component" value="Unassembled WGS sequence"/>
</dbReference>
<dbReference type="EMBL" id="MSZX01000016">
    <property type="protein sequence ID" value="OPA73564.1"/>
    <property type="molecule type" value="Genomic_DNA"/>
</dbReference>
<feature type="transmembrane region" description="Helical" evidence="1">
    <location>
        <begin position="65"/>
        <end position="86"/>
    </location>
</feature>
<protein>
    <submittedName>
        <fullName evidence="2">Pro-sigmaK processing inhibitor BofA</fullName>
    </submittedName>
</protein>
<name>A0A1T2X0Z9_9BACL</name>
<evidence type="ECO:0000256" key="1">
    <source>
        <dbReference type="SAM" id="Phobius"/>
    </source>
</evidence>
<keyword evidence="1" id="KW-0472">Membrane</keyword>
<organism evidence="2 3">
    <name type="scientific">Paenibacillus selenitireducens</name>
    <dbReference type="NCBI Taxonomy" id="1324314"/>
    <lineage>
        <taxon>Bacteria</taxon>
        <taxon>Bacillati</taxon>
        <taxon>Bacillota</taxon>
        <taxon>Bacilli</taxon>
        <taxon>Bacillales</taxon>
        <taxon>Paenibacillaceae</taxon>
        <taxon>Paenibacillus</taxon>
    </lineage>
</organism>
<comment type="caution">
    <text evidence="2">The sequence shown here is derived from an EMBL/GenBank/DDBJ whole genome shotgun (WGS) entry which is preliminary data.</text>
</comment>
<dbReference type="STRING" id="1324314.BVG16_28470"/>
<dbReference type="RefSeq" id="WP_078502588.1">
    <property type="nucleotide sequence ID" value="NZ_MSZX01000016.1"/>
</dbReference>